<sequence length="277" mass="30611">MSGGKSILITGCSSGIGRDAAHRLRDLGWQVFASCRRDEDCARLEAEGFVTPRLDYEEPGTFSSALARVFEATGGTLDAVFHNGAYAIPAPLEDVPAEAMEAIFRANFLGWHGLTREILPAMRAAGQGRIVLNSSVLGLVGMKYRGAYCATKFALEGWADVLRLEMAPENIHVSLIEPGPIRTEFRQNAIRQFERWVDWKASPRADQYRAELLDQLYQGSGGNRFELPASAVTEKLVHALTAPRPRPRYYVTKPTHIMGALRRALPARALDWVVDKG</sequence>
<dbReference type="EMBL" id="FOXV01000001">
    <property type="protein sequence ID" value="SFP95282.1"/>
    <property type="molecule type" value="Genomic_DNA"/>
</dbReference>
<evidence type="ECO:0000313" key="3">
    <source>
        <dbReference type="EMBL" id="SFP95282.1"/>
    </source>
</evidence>
<dbReference type="PANTHER" id="PTHR44169">
    <property type="entry name" value="NADPH-DEPENDENT 1-ACYLDIHYDROXYACETONE PHOSPHATE REDUCTASE"/>
    <property type="match status" value="1"/>
</dbReference>
<accession>A0A1I5UJ48</accession>
<dbReference type="PROSITE" id="PS00061">
    <property type="entry name" value="ADH_SHORT"/>
    <property type="match status" value="1"/>
</dbReference>
<dbReference type="STRING" id="93684.SAMN05421853_1015"/>
<protein>
    <submittedName>
        <fullName evidence="3">Short-chain dehydrogenase</fullName>
    </submittedName>
</protein>
<proteinExistence type="inferred from homology"/>
<keyword evidence="4" id="KW-1185">Reference proteome</keyword>
<evidence type="ECO:0000256" key="1">
    <source>
        <dbReference type="ARBA" id="ARBA00006484"/>
    </source>
</evidence>
<dbReference type="InterPro" id="IPR020904">
    <property type="entry name" value="Sc_DH/Rdtase_CS"/>
</dbReference>
<organism evidence="3 4">
    <name type="scientific">Roseivivax halotolerans</name>
    <dbReference type="NCBI Taxonomy" id="93684"/>
    <lineage>
        <taxon>Bacteria</taxon>
        <taxon>Pseudomonadati</taxon>
        <taxon>Pseudomonadota</taxon>
        <taxon>Alphaproteobacteria</taxon>
        <taxon>Rhodobacterales</taxon>
        <taxon>Roseobacteraceae</taxon>
        <taxon>Roseivivax</taxon>
    </lineage>
</organism>
<evidence type="ECO:0000313" key="4">
    <source>
        <dbReference type="Proteomes" id="UP000243106"/>
    </source>
</evidence>
<dbReference type="Proteomes" id="UP000243106">
    <property type="component" value="Unassembled WGS sequence"/>
</dbReference>
<name>A0A1I5UJ48_9RHOB</name>
<keyword evidence="2" id="KW-0560">Oxidoreductase</keyword>
<dbReference type="PRINTS" id="PR00081">
    <property type="entry name" value="GDHRDH"/>
</dbReference>
<dbReference type="AlphaFoldDB" id="A0A1I5UJ48"/>
<dbReference type="Gene3D" id="3.40.50.720">
    <property type="entry name" value="NAD(P)-binding Rossmann-like Domain"/>
    <property type="match status" value="1"/>
</dbReference>
<dbReference type="InterPro" id="IPR036291">
    <property type="entry name" value="NAD(P)-bd_dom_sf"/>
</dbReference>
<gene>
    <name evidence="3" type="ORF">SAMN05421853_1015</name>
</gene>
<dbReference type="InterPro" id="IPR002347">
    <property type="entry name" value="SDR_fam"/>
</dbReference>
<dbReference type="SUPFAM" id="SSF51735">
    <property type="entry name" value="NAD(P)-binding Rossmann-fold domains"/>
    <property type="match status" value="1"/>
</dbReference>
<dbReference type="RefSeq" id="WP_093008767.1">
    <property type="nucleotide sequence ID" value="NZ_FOXV01000001.1"/>
</dbReference>
<dbReference type="CDD" id="cd05374">
    <property type="entry name" value="17beta-HSD-like_SDR_c"/>
    <property type="match status" value="1"/>
</dbReference>
<evidence type="ECO:0000256" key="2">
    <source>
        <dbReference type="ARBA" id="ARBA00023002"/>
    </source>
</evidence>
<dbReference type="Pfam" id="PF00106">
    <property type="entry name" value="adh_short"/>
    <property type="match status" value="1"/>
</dbReference>
<reference evidence="4" key="1">
    <citation type="submission" date="2016-10" db="EMBL/GenBank/DDBJ databases">
        <authorList>
            <person name="Varghese N."/>
            <person name="Submissions S."/>
        </authorList>
    </citation>
    <scope>NUCLEOTIDE SEQUENCE [LARGE SCALE GENOMIC DNA]</scope>
    <source>
        <strain evidence="4">JCM 10271</strain>
    </source>
</reference>
<comment type="similarity">
    <text evidence="1">Belongs to the short-chain dehydrogenases/reductases (SDR) family.</text>
</comment>
<dbReference type="PANTHER" id="PTHR44169:SF6">
    <property type="entry name" value="NADPH-DEPENDENT 1-ACYLDIHYDROXYACETONE PHOSPHATE REDUCTASE"/>
    <property type="match status" value="1"/>
</dbReference>
<dbReference type="GO" id="GO:0016491">
    <property type="term" value="F:oxidoreductase activity"/>
    <property type="evidence" value="ECO:0007669"/>
    <property type="project" value="UniProtKB-KW"/>
</dbReference>